<keyword evidence="3" id="KW-1185">Reference proteome</keyword>
<organism evidence="2 3">
    <name type="scientific">Paenibacillus alginolyticus</name>
    <dbReference type="NCBI Taxonomy" id="59839"/>
    <lineage>
        <taxon>Bacteria</taxon>
        <taxon>Bacillati</taxon>
        <taxon>Bacillota</taxon>
        <taxon>Bacilli</taxon>
        <taxon>Bacillales</taxon>
        <taxon>Paenibacillaceae</taxon>
        <taxon>Paenibacillus</taxon>
    </lineage>
</organism>
<accession>A0ABT4GJB6</accession>
<dbReference type="Proteomes" id="UP001527099">
    <property type="component" value="Unassembled WGS sequence"/>
</dbReference>
<sequence>MREIDINHVMSQLGIQPIQWQELQDQQNKKKQQDDVERNGTVDPSLETSPLLNDPYAINFHLDIHVKL</sequence>
<evidence type="ECO:0000313" key="3">
    <source>
        <dbReference type="Proteomes" id="UP001527099"/>
    </source>
</evidence>
<dbReference type="RefSeq" id="WP_029196087.1">
    <property type="nucleotide sequence ID" value="NZ_JAMDMW010000156.1"/>
</dbReference>
<comment type="caution">
    <text evidence="2">The sequence shown here is derived from an EMBL/GenBank/DDBJ whole genome shotgun (WGS) entry which is preliminary data.</text>
</comment>
<dbReference type="EMBL" id="JAMDMX010000091">
    <property type="protein sequence ID" value="MCY9696216.1"/>
    <property type="molecule type" value="Genomic_DNA"/>
</dbReference>
<proteinExistence type="predicted"/>
<feature type="compositionally biased region" description="Basic and acidic residues" evidence="1">
    <location>
        <begin position="27"/>
        <end position="40"/>
    </location>
</feature>
<gene>
    <name evidence="2" type="ORF">M5X19_25445</name>
</gene>
<feature type="region of interest" description="Disordered" evidence="1">
    <location>
        <begin position="23"/>
        <end position="49"/>
    </location>
</feature>
<evidence type="ECO:0000256" key="1">
    <source>
        <dbReference type="SAM" id="MobiDB-lite"/>
    </source>
</evidence>
<evidence type="ECO:0000313" key="2">
    <source>
        <dbReference type="EMBL" id="MCY9696216.1"/>
    </source>
</evidence>
<name>A0ABT4GJB6_9BACL</name>
<protein>
    <submittedName>
        <fullName evidence="2">Uncharacterized protein</fullName>
    </submittedName>
</protein>
<reference evidence="2 3" key="1">
    <citation type="submission" date="2022-05" db="EMBL/GenBank/DDBJ databases">
        <title>Genome Sequencing of Bee-Associated Microbes.</title>
        <authorList>
            <person name="Dunlap C."/>
        </authorList>
    </citation>
    <scope>NUCLEOTIDE SEQUENCE [LARGE SCALE GENOMIC DNA]</scope>
    <source>
        <strain evidence="2 3">NRRL B-14421</strain>
    </source>
</reference>